<accession>A0A9D3YTV4</accession>
<dbReference type="Proteomes" id="UP000828390">
    <property type="component" value="Unassembled WGS sequence"/>
</dbReference>
<keyword evidence="3" id="KW-1185">Reference proteome</keyword>
<dbReference type="AlphaFoldDB" id="A0A9D3YTV4"/>
<evidence type="ECO:0000256" key="1">
    <source>
        <dbReference type="SAM" id="MobiDB-lite"/>
    </source>
</evidence>
<sequence length="54" mass="5788">MSIIVKTQMPFATPAHQSPRVPPAARAQTASTTHVDAKPAAVHAWRVSEISIIL</sequence>
<protein>
    <submittedName>
        <fullName evidence="2">Uncharacterized protein</fullName>
    </submittedName>
</protein>
<name>A0A9D3YTV4_DREPO</name>
<reference evidence="2" key="2">
    <citation type="submission" date="2020-11" db="EMBL/GenBank/DDBJ databases">
        <authorList>
            <person name="McCartney M.A."/>
            <person name="Auch B."/>
            <person name="Kono T."/>
            <person name="Mallez S."/>
            <person name="Becker A."/>
            <person name="Gohl D.M."/>
            <person name="Silverstein K.A.T."/>
            <person name="Koren S."/>
            <person name="Bechman K.B."/>
            <person name="Herman A."/>
            <person name="Abrahante J.E."/>
            <person name="Garbe J."/>
        </authorList>
    </citation>
    <scope>NUCLEOTIDE SEQUENCE</scope>
    <source>
        <strain evidence="2">Duluth1</strain>
        <tissue evidence="2">Whole animal</tissue>
    </source>
</reference>
<reference evidence="2" key="1">
    <citation type="journal article" date="2019" name="bioRxiv">
        <title>The Genome of the Zebra Mussel, Dreissena polymorpha: A Resource for Invasive Species Research.</title>
        <authorList>
            <person name="McCartney M.A."/>
            <person name="Auch B."/>
            <person name="Kono T."/>
            <person name="Mallez S."/>
            <person name="Zhang Y."/>
            <person name="Obille A."/>
            <person name="Becker A."/>
            <person name="Abrahante J.E."/>
            <person name="Garbe J."/>
            <person name="Badalamenti J.P."/>
            <person name="Herman A."/>
            <person name="Mangelson H."/>
            <person name="Liachko I."/>
            <person name="Sullivan S."/>
            <person name="Sone E.D."/>
            <person name="Koren S."/>
            <person name="Silverstein K.A.T."/>
            <person name="Beckman K.B."/>
            <person name="Gohl D.M."/>
        </authorList>
    </citation>
    <scope>NUCLEOTIDE SEQUENCE</scope>
    <source>
        <strain evidence="2">Duluth1</strain>
        <tissue evidence="2">Whole animal</tissue>
    </source>
</reference>
<gene>
    <name evidence="2" type="ORF">DPMN_066634</name>
</gene>
<evidence type="ECO:0000313" key="2">
    <source>
        <dbReference type="EMBL" id="KAH3707235.1"/>
    </source>
</evidence>
<feature type="region of interest" description="Disordered" evidence="1">
    <location>
        <begin position="1"/>
        <end position="22"/>
    </location>
</feature>
<evidence type="ECO:0000313" key="3">
    <source>
        <dbReference type="Proteomes" id="UP000828390"/>
    </source>
</evidence>
<proteinExistence type="predicted"/>
<organism evidence="2 3">
    <name type="scientific">Dreissena polymorpha</name>
    <name type="common">Zebra mussel</name>
    <name type="synonym">Mytilus polymorpha</name>
    <dbReference type="NCBI Taxonomy" id="45954"/>
    <lineage>
        <taxon>Eukaryota</taxon>
        <taxon>Metazoa</taxon>
        <taxon>Spiralia</taxon>
        <taxon>Lophotrochozoa</taxon>
        <taxon>Mollusca</taxon>
        <taxon>Bivalvia</taxon>
        <taxon>Autobranchia</taxon>
        <taxon>Heteroconchia</taxon>
        <taxon>Euheterodonta</taxon>
        <taxon>Imparidentia</taxon>
        <taxon>Neoheterodontei</taxon>
        <taxon>Myida</taxon>
        <taxon>Dreissenoidea</taxon>
        <taxon>Dreissenidae</taxon>
        <taxon>Dreissena</taxon>
    </lineage>
</organism>
<comment type="caution">
    <text evidence="2">The sequence shown here is derived from an EMBL/GenBank/DDBJ whole genome shotgun (WGS) entry which is preliminary data.</text>
</comment>
<dbReference type="EMBL" id="JAIWYP010000014">
    <property type="protein sequence ID" value="KAH3707235.1"/>
    <property type="molecule type" value="Genomic_DNA"/>
</dbReference>